<evidence type="ECO:0000313" key="2">
    <source>
        <dbReference type="Proteomes" id="UP000619265"/>
    </source>
</evidence>
<feature type="non-terminal residue" evidence="1">
    <location>
        <position position="1"/>
    </location>
</feature>
<dbReference type="EMBL" id="LIHL02000007">
    <property type="protein sequence ID" value="KAF5467355.1"/>
    <property type="molecule type" value="Genomic_DNA"/>
</dbReference>
<comment type="caution">
    <text evidence="1">The sequence shown here is derived from an EMBL/GenBank/DDBJ whole genome shotgun (WGS) entry which is preliminary data.</text>
</comment>
<accession>A0A833XKL1</accession>
<dbReference type="Gramene" id="Jr07_37140_p1">
    <property type="protein sequence ID" value="cds.Jr07_37140_p1"/>
    <property type="gene ID" value="Jr07_37140"/>
</dbReference>
<dbReference type="SUPFAM" id="SSF54529">
    <property type="entry name" value="Mitochondrial glycoprotein MAM33-like"/>
    <property type="match status" value="1"/>
</dbReference>
<dbReference type="PANTHER" id="PTHR10826:SF41">
    <property type="entry name" value="MITOCHONDRIAL GLYCOPROTEIN FAMILY PROTEIN"/>
    <property type="match status" value="1"/>
</dbReference>
<name>A0A833XKL1_JUGRE</name>
<dbReference type="Proteomes" id="UP000619265">
    <property type="component" value="Unassembled WGS sequence"/>
</dbReference>
<dbReference type="Pfam" id="PF02330">
    <property type="entry name" value="MAM33"/>
    <property type="match status" value="1"/>
</dbReference>
<dbReference type="InterPro" id="IPR003428">
    <property type="entry name" value="MAM33"/>
</dbReference>
<dbReference type="InterPro" id="IPR036561">
    <property type="entry name" value="MAM33_sf"/>
</dbReference>
<dbReference type="AlphaFoldDB" id="A0A833XKL1"/>
<dbReference type="FunFam" id="3.10.280.10:FF:000002">
    <property type="entry name" value="Mitochondrial glycoprotein family protein"/>
    <property type="match status" value="1"/>
</dbReference>
<dbReference type="PANTHER" id="PTHR10826">
    <property type="entry name" value="COMPLEMENT COMPONENT 1"/>
    <property type="match status" value="1"/>
</dbReference>
<gene>
    <name evidence="1" type="ORF">F2P56_017184</name>
</gene>
<evidence type="ECO:0008006" key="3">
    <source>
        <dbReference type="Google" id="ProtNLM"/>
    </source>
</evidence>
<dbReference type="GO" id="GO:0005759">
    <property type="term" value="C:mitochondrial matrix"/>
    <property type="evidence" value="ECO:0007669"/>
    <property type="project" value="InterPro"/>
</dbReference>
<sequence length="284" mass="32108">FRFTNQPHVLHVVAETLNPKPFLPFFCNSRKMAFTSIFRKSVSSFAPVVSRLVRGQRSCHTALFTAINHANLSRSPSLSFLVPTLNYSSATKRPSADESLIRVIESEIKCLEDTDDYDRVEEIPTSFPFQIEDNPGFQTLTLKRTYQGESIEVEVHMPDLVTGEAAAADDDDDGEKANQSSLPLAVVVSKEGGPSLEFSCAAYPNEIVIDCLSVKHPEISEDEIAYRGPDFHDLDESLQKAFHKYLEMRGIKPSTIDFLHEYMINKNSREELIWMKKLKKFIEA</sequence>
<evidence type="ECO:0000313" key="1">
    <source>
        <dbReference type="EMBL" id="KAF5467355.1"/>
    </source>
</evidence>
<dbReference type="Gene3D" id="3.10.280.10">
    <property type="entry name" value="Mitochondrial glycoprotein"/>
    <property type="match status" value="1"/>
</dbReference>
<proteinExistence type="predicted"/>
<reference evidence="1" key="2">
    <citation type="submission" date="2020-03" db="EMBL/GenBank/DDBJ databases">
        <title>Walnut 2.0.</title>
        <authorList>
            <person name="Marrano A."/>
            <person name="Britton M."/>
            <person name="Zimin A.V."/>
            <person name="Zaini P.A."/>
            <person name="Workman R."/>
            <person name="Puiu D."/>
            <person name="Bianco L."/>
            <person name="Allen B.J."/>
            <person name="Troggio M."/>
            <person name="Leslie C.A."/>
            <person name="Timp W."/>
            <person name="Dendekar A."/>
            <person name="Salzberg S.L."/>
            <person name="Neale D.B."/>
        </authorList>
    </citation>
    <scope>NUCLEOTIDE SEQUENCE</scope>
    <source>
        <tissue evidence="1">Leaves</tissue>
    </source>
</reference>
<reference evidence="1" key="1">
    <citation type="submission" date="2015-10" db="EMBL/GenBank/DDBJ databases">
        <authorList>
            <person name="Martinez-Garcia P.J."/>
            <person name="Crepeau M.W."/>
            <person name="Puiu D."/>
            <person name="Gonzalez-Ibeas D."/>
            <person name="Whalen J."/>
            <person name="Stevens K."/>
            <person name="Paul R."/>
            <person name="Butterfield T."/>
            <person name="Britton M."/>
            <person name="Reagan R."/>
            <person name="Chakraborty S."/>
            <person name="Walawage S.L."/>
            <person name="Vasquez-Gross H.A."/>
            <person name="Cardeno C."/>
            <person name="Famula R."/>
            <person name="Pratt K."/>
            <person name="Kuruganti S."/>
            <person name="Aradhya M.K."/>
            <person name="Leslie C.A."/>
            <person name="Dandekar A.M."/>
            <person name="Salzberg S.L."/>
            <person name="Wegrzyn J.L."/>
            <person name="Langley C.H."/>
            <person name="Neale D.B."/>
        </authorList>
    </citation>
    <scope>NUCLEOTIDE SEQUENCE</scope>
    <source>
        <tissue evidence="1">Leaves</tissue>
    </source>
</reference>
<organism evidence="1 2">
    <name type="scientific">Juglans regia</name>
    <name type="common">English walnut</name>
    <dbReference type="NCBI Taxonomy" id="51240"/>
    <lineage>
        <taxon>Eukaryota</taxon>
        <taxon>Viridiplantae</taxon>
        <taxon>Streptophyta</taxon>
        <taxon>Embryophyta</taxon>
        <taxon>Tracheophyta</taxon>
        <taxon>Spermatophyta</taxon>
        <taxon>Magnoliopsida</taxon>
        <taxon>eudicotyledons</taxon>
        <taxon>Gunneridae</taxon>
        <taxon>Pentapetalae</taxon>
        <taxon>rosids</taxon>
        <taxon>fabids</taxon>
        <taxon>Fagales</taxon>
        <taxon>Juglandaceae</taxon>
        <taxon>Juglans</taxon>
    </lineage>
</organism>
<protein>
    <recommendedName>
        <fullName evidence="3">Mitochondrial glycoprotein</fullName>
    </recommendedName>
</protein>